<evidence type="ECO:0000313" key="18">
    <source>
        <dbReference type="EMBL" id="RLQ96743.1"/>
    </source>
</evidence>
<evidence type="ECO:0000256" key="15">
    <source>
        <dbReference type="ARBA" id="ARBA00032932"/>
    </source>
</evidence>
<keyword evidence="19" id="KW-1185">Reference proteome</keyword>
<keyword evidence="9 17" id="KW-0573">Peptidoglycan synthesis</keyword>
<dbReference type="PANTHER" id="PTHR30622">
    <property type="entry name" value="UNDECAPRENYL-DIPHOSPHATASE"/>
    <property type="match status" value="1"/>
</dbReference>
<dbReference type="GO" id="GO:0005886">
    <property type="term" value="C:plasma membrane"/>
    <property type="evidence" value="ECO:0007669"/>
    <property type="project" value="UniProtKB-SubCell"/>
</dbReference>
<feature type="transmembrane region" description="Helical" evidence="17">
    <location>
        <begin position="189"/>
        <end position="209"/>
    </location>
</feature>
<keyword evidence="12 17" id="KW-0046">Antibiotic resistance</keyword>
<dbReference type="RefSeq" id="WP_121679764.1">
    <property type="nucleotide sequence ID" value="NZ_RCVZ01000003.1"/>
</dbReference>
<comment type="subcellular location">
    <subcellularLocation>
        <location evidence="1 17">Cell membrane</location>
        <topology evidence="1 17">Multi-pass membrane protein</topology>
    </subcellularLocation>
</comment>
<keyword evidence="6 17" id="KW-0812">Transmembrane</keyword>
<feature type="transmembrane region" description="Helical" evidence="17">
    <location>
        <begin position="42"/>
        <end position="63"/>
    </location>
</feature>
<accession>A0A3L7K0Z6</accession>
<feature type="transmembrane region" description="Helical" evidence="17">
    <location>
        <begin position="221"/>
        <end position="240"/>
    </location>
</feature>
<protein>
    <recommendedName>
        <fullName evidence="4 17">Undecaprenyl-diphosphatase</fullName>
        <ecNumber evidence="3 17">3.6.1.27</ecNumber>
    </recommendedName>
    <alternativeName>
        <fullName evidence="15 17">Bacitracin resistance protein</fullName>
    </alternativeName>
    <alternativeName>
        <fullName evidence="14 17">Undecaprenyl pyrophosphate phosphatase</fullName>
    </alternativeName>
</protein>
<feature type="transmembrane region" description="Helical" evidence="17">
    <location>
        <begin position="89"/>
        <end position="109"/>
    </location>
</feature>
<evidence type="ECO:0000256" key="16">
    <source>
        <dbReference type="ARBA" id="ARBA00047594"/>
    </source>
</evidence>
<comment type="miscellaneous">
    <text evidence="17">Bacitracin is thought to be involved in the inhibition of peptidoglycan synthesis by sequestering undecaprenyl diphosphate, thereby reducing the pool of lipid carrier available.</text>
</comment>
<evidence type="ECO:0000256" key="2">
    <source>
        <dbReference type="ARBA" id="ARBA00010621"/>
    </source>
</evidence>
<feature type="transmembrane region" description="Helical" evidence="17">
    <location>
        <begin position="115"/>
        <end position="137"/>
    </location>
</feature>
<dbReference type="EMBL" id="RCVZ01000003">
    <property type="protein sequence ID" value="RLQ96743.1"/>
    <property type="molecule type" value="Genomic_DNA"/>
</dbReference>
<keyword evidence="8 17" id="KW-0133">Cell shape</keyword>
<evidence type="ECO:0000256" key="9">
    <source>
        <dbReference type="ARBA" id="ARBA00022984"/>
    </source>
</evidence>
<keyword evidence="7 17" id="KW-0378">Hydrolase</keyword>
<proteinExistence type="inferred from homology"/>
<dbReference type="PANTHER" id="PTHR30622:SF2">
    <property type="entry name" value="UNDECAPRENYL-DIPHOSPHATASE"/>
    <property type="match status" value="1"/>
</dbReference>
<evidence type="ECO:0000256" key="5">
    <source>
        <dbReference type="ARBA" id="ARBA00022475"/>
    </source>
</evidence>
<comment type="catalytic activity">
    <reaction evidence="16 17">
        <text>di-trans,octa-cis-undecaprenyl diphosphate + H2O = di-trans,octa-cis-undecaprenyl phosphate + phosphate + H(+)</text>
        <dbReference type="Rhea" id="RHEA:28094"/>
        <dbReference type="ChEBI" id="CHEBI:15377"/>
        <dbReference type="ChEBI" id="CHEBI:15378"/>
        <dbReference type="ChEBI" id="CHEBI:43474"/>
        <dbReference type="ChEBI" id="CHEBI:58405"/>
        <dbReference type="ChEBI" id="CHEBI:60392"/>
        <dbReference type="EC" id="3.6.1.27"/>
    </reaction>
</comment>
<evidence type="ECO:0000256" key="7">
    <source>
        <dbReference type="ARBA" id="ARBA00022801"/>
    </source>
</evidence>
<dbReference type="GO" id="GO:0046677">
    <property type="term" value="P:response to antibiotic"/>
    <property type="evidence" value="ECO:0007669"/>
    <property type="project" value="UniProtKB-UniRule"/>
</dbReference>
<evidence type="ECO:0000256" key="14">
    <source>
        <dbReference type="ARBA" id="ARBA00032707"/>
    </source>
</evidence>
<dbReference type="HAMAP" id="MF_01006">
    <property type="entry name" value="Undec_diphosphatase"/>
    <property type="match status" value="1"/>
</dbReference>
<comment type="similarity">
    <text evidence="2 17">Belongs to the UppP family.</text>
</comment>
<dbReference type="GO" id="GO:0008360">
    <property type="term" value="P:regulation of cell shape"/>
    <property type="evidence" value="ECO:0007669"/>
    <property type="project" value="UniProtKB-KW"/>
</dbReference>
<evidence type="ECO:0000256" key="12">
    <source>
        <dbReference type="ARBA" id="ARBA00023251"/>
    </source>
</evidence>
<gene>
    <name evidence="17" type="primary">uppP</name>
    <name evidence="18" type="ORF">D9X91_06475</name>
</gene>
<evidence type="ECO:0000256" key="13">
    <source>
        <dbReference type="ARBA" id="ARBA00023316"/>
    </source>
</evidence>
<keyword evidence="10 17" id="KW-1133">Transmembrane helix</keyword>
<dbReference type="OrthoDB" id="9808289at2"/>
<evidence type="ECO:0000256" key="8">
    <source>
        <dbReference type="ARBA" id="ARBA00022960"/>
    </source>
</evidence>
<organism evidence="18 19">
    <name type="scientific">Falsibacillus albus</name>
    <dbReference type="NCBI Taxonomy" id="2478915"/>
    <lineage>
        <taxon>Bacteria</taxon>
        <taxon>Bacillati</taxon>
        <taxon>Bacillota</taxon>
        <taxon>Bacilli</taxon>
        <taxon>Bacillales</taxon>
        <taxon>Bacillaceae</taxon>
        <taxon>Falsibacillus</taxon>
    </lineage>
</organism>
<keyword evidence="5 17" id="KW-1003">Cell membrane</keyword>
<comment type="caution">
    <text evidence="18">The sequence shown here is derived from an EMBL/GenBank/DDBJ whole genome shotgun (WGS) entry which is preliminary data.</text>
</comment>
<comment type="function">
    <text evidence="17">Catalyzes the dephosphorylation of undecaprenyl diphosphate (UPP). Confers resistance to bacitracin.</text>
</comment>
<dbReference type="GO" id="GO:0071555">
    <property type="term" value="P:cell wall organization"/>
    <property type="evidence" value="ECO:0007669"/>
    <property type="project" value="UniProtKB-KW"/>
</dbReference>
<reference evidence="18 19" key="1">
    <citation type="submission" date="2018-10" db="EMBL/GenBank/DDBJ databases">
        <title>Falsibacillus sp. genome draft.</title>
        <authorList>
            <person name="Shi S."/>
        </authorList>
    </citation>
    <scope>NUCLEOTIDE SEQUENCE [LARGE SCALE GENOMIC DNA]</scope>
    <source>
        <strain evidence="18 19">GY 10110</strain>
    </source>
</reference>
<evidence type="ECO:0000256" key="3">
    <source>
        <dbReference type="ARBA" id="ARBA00012374"/>
    </source>
</evidence>
<evidence type="ECO:0000256" key="11">
    <source>
        <dbReference type="ARBA" id="ARBA00023136"/>
    </source>
</evidence>
<dbReference type="GO" id="GO:0009252">
    <property type="term" value="P:peptidoglycan biosynthetic process"/>
    <property type="evidence" value="ECO:0007669"/>
    <property type="project" value="UniProtKB-KW"/>
</dbReference>
<evidence type="ECO:0000313" key="19">
    <source>
        <dbReference type="Proteomes" id="UP000276770"/>
    </source>
</evidence>
<evidence type="ECO:0000256" key="4">
    <source>
        <dbReference type="ARBA" id="ARBA00021581"/>
    </source>
</evidence>
<evidence type="ECO:0000256" key="17">
    <source>
        <dbReference type="HAMAP-Rule" id="MF_01006"/>
    </source>
</evidence>
<keyword evidence="13 17" id="KW-0961">Cell wall biogenesis/degradation</keyword>
<name>A0A3L7K0Z6_9BACI</name>
<evidence type="ECO:0000256" key="1">
    <source>
        <dbReference type="ARBA" id="ARBA00004651"/>
    </source>
</evidence>
<dbReference type="Proteomes" id="UP000276770">
    <property type="component" value="Unassembled WGS sequence"/>
</dbReference>
<dbReference type="EC" id="3.6.1.27" evidence="3 17"/>
<dbReference type="GO" id="GO:0050380">
    <property type="term" value="F:undecaprenyl-diphosphatase activity"/>
    <property type="evidence" value="ECO:0007669"/>
    <property type="project" value="UniProtKB-UniRule"/>
</dbReference>
<evidence type="ECO:0000256" key="6">
    <source>
        <dbReference type="ARBA" id="ARBA00022692"/>
    </source>
</evidence>
<sequence>MSDLLTILKYAFLGIVQGITEPLPISSSGHLVIIEHVLGLKIKGLSFEVLMNFASLIAVLILFRDEVFRIVVNSWEYVRRRTPSAKADFNLAVYIVLGTIPVAVLGVLFKDLIESYLKTLTFIGIALIITGIALWVIRNFKGSKSEENLSFKDAMLVGVSQAIALIPGISRSGATIVTALGLGIERETAFRYSFLLYIPVSVGGIVLSISDMFHDPKIHQLLLPYAVAFILSLVMSFYALRWFKEIVMKGKLGYFTVYCLVVGVGVVLYSMIAG</sequence>
<evidence type="ECO:0000256" key="10">
    <source>
        <dbReference type="ARBA" id="ARBA00022989"/>
    </source>
</evidence>
<dbReference type="AlphaFoldDB" id="A0A3L7K0Z6"/>
<keyword evidence="11 17" id="KW-0472">Membrane</keyword>
<dbReference type="InterPro" id="IPR003824">
    <property type="entry name" value="UppP"/>
</dbReference>
<dbReference type="Pfam" id="PF02673">
    <property type="entry name" value="BacA"/>
    <property type="match status" value="1"/>
</dbReference>
<feature type="transmembrane region" description="Helical" evidence="17">
    <location>
        <begin position="252"/>
        <end position="272"/>
    </location>
</feature>